<gene>
    <name evidence="1" type="ORF">J8F10_01615</name>
</gene>
<protein>
    <recommendedName>
        <fullName evidence="3">DUF4177 domain-containing protein</fullName>
    </recommendedName>
</protein>
<organism evidence="1 2">
    <name type="scientific">Gemmata palustris</name>
    <dbReference type="NCBI Taxonomy" id="2822762"/>
    <lineage>
        <taxon>Bacteria</taxon>
        <taxon>Pseudomonadati</taxon>
        <taxon>Planctomycetota</taxon>
        <taxon>Planctomycetia</taxon>
        <taxon>Gemmatales</taxon>
        <taxon>Gemmataceae</taxon>
        <taxon>Gemmata</taxon>
    </lineage>
</organism>
<evidence type="ECO:0000313" key="1">
    <source>
        <dbReference type="EMBL" id="MBP3953997.1"/>
    </source>
</evidence>
<evidence type="ECO:0008006" key="3">
    <source>
        <dbReference type="Google" id="ProtNLM"/>
    </source>
</evidence>
<name>A0ABS5BKI8_9BACT</name>
<comment type="caution">
    <text evidence="1">The sequence shown here is derived from an EMBL/GenBank/DDBJ whole genome shotgun (WGS) entry which is preliminary data.</text>
</comment>
<dbReference type="EMBL" id="JAGKQQ010000001">
    <property type="protein sequence ID" value="MBP3953997.1"/>
    <property type="molecule type" value="Genomic_DNA"/>
</dbReference>
<dbReference type="RefSeq" id="WP_210652047.1">
    <property type="nucleotide sequence ID" value="NZ_JAGKQQ010000001.1"/>
</dbReference>
<keyword evidence="2" id="KW-1185">Reference proteome</keyword>
<accession>A0ABS5BKI8</accession>
<reference evidence="1 2" key="1">
    <citation type="submission" date="2021-04" db="EMBL/GenBank/DDBJ databases">
        <authorList>
            <person name="Ivanova A."/>
        </authorList>
    </citation>
    <scope>NUCLEOTIDE SEQUENCE [LARGE SCALE GENOMIC DNA]</scope>
    <source>
        <strain evidence="1 2">G18</strain>
    </source>
</reference>
<sequence>MTTVKFGLGFSSAETIANRCEVHMSEMAAEGWRLVHADRNSLSIPGYWSFIWERLNRLNMTVEFP</sequence>
<dbReference type="Proteomes" id="UP000676565">
    <property type="component" value="Unassembled WGS sequence"/>
</dbReference>
<evidence type="ECO:0000313" key="2">
    <source>
        <dbReference type="Proteomes" id="UP000676565"/>
    </source>
</evidence>
<proteinExistence type="predicted"/>